<feature type="transmembrane region" description="Helical" evidence="1">
    <location>
        <begin position="57"/>
        <end position="76"/>
    </location>
</feature>
<reference evidence="3 4" key="1">
    <citation type="submission" date="2023-06" db="EMBL/GenBank/DDBJ databases">
        <title>Sporosarcina sp. nov., isolated from Korean traditional fermented seafood 'Jeotgal'.</title>
        <authorList>
            <person name="Yang A.I."/>
            <person name="Shin N.-R."/>
        </authorList>
    </citation>
    <scope>NUCLEOTIDE SEQUENCE [LARGE SCALE GENOMIC DNA]</scope>
    <source>
        <strain evidence="3 4">KCTC13119</strain>
    </source>
</reference>
<keyword evidence="1" id="KW-0472">Membrane</keyword>
<evidence type="ECO:0000259" key="2">
    <source>
        <dbReference type="Pfam" id="PF18902"/>
    </source>
</evidence>
<dbReference type="EMBL" id="JAUBDI010000004">
    <property type="protein sequence ID" value="MDW0112924.1"/>
    <property type="molecule type" value="Genomic_DNA"/>
</dbReference>
<evidence type="ECO:0000313" key="3">
    <source>
        <dbReference type="EMBL" id="MDW0112924.1"/>
    </source>
</evidence>
<protein>
    <submittedName>
        <fullName evidence="3">DUF5658 family protein</fullName>
    </submittedName>
</protein>
<keyword evidence="4" id="KW-1185">Reference proteome</keyword>
<keyword evidence="1" id="KW-1133">Transmembrane helix</keyword>
<dbReference type="InterPro" id="IPR043717">
    <property type="entry name" value="DUF5658"/>
</dbReference>
<feature type="transmembrane region" description="Helical" evidence="1">
    <location>
        <begin position="88"/>
        <end position="111"/>
    </location>
</feature>
<proteinExistence type="predicted"/>
<dbReference type="Pfam" id="PF18902">
    <property type="entry name" value="DUF5658"/>
    <property type="match status" value="1"/>
</dbReference>
<feature type="domain" description="DUF5658" evidence="2">
    <location>
        <begin position="20"/>
        <end position="106"/>
    </location>
</feature>
<feature type="transmembrane region" description="Helical" evidence="1">
    <location>
        <begin position="14"/>
        <end position="36"/>
    </location>
</feature>
<sequence>METVDMIHSSKNRIVHTSFLLACLCIIDAVFTDIGIRQGHIEELNPIMRFVHDKSILLFYGMKILLPAILLTLIQFAKTSTILKYTVLFALIIYVVIVSMHIYWIIIVMAFL</sequence>
<dbReference type="RefSeq" id="WP_317942920.1">
    <property type="nucleotide sequence ID" value="NZ_JAUBDI010000004.1"/>
</dbReference>
<evidence type="ECO:0000313" key="4">
    <source>
        <dbReference type="Proteomes" id="UP001282284"/>
    </source>
</evidence>
<gene>
    <name evidence="3" type="ORF">QT711_06980</name>
</gene>
<name>A0ABU4G7H9_9BACL</name>
<organism evidence="3 4">
    <name type="scientific">Sporosarcina saromensis</name>
    <dbReference type="NCBI Taxonomy" id="359365"/>
    <lineage>
        <taxon>Bacteria</taxon>
        <taxon>Bacillati</taxon>
        <taxon>Bacillota</taxon>
        <taxon>Bacilli</taxon>
        <taxon>Bacillales</taxon>
        <taxon>Caryophanaceae</taxon>
        <taxon>Sporosarcina</taxon>
    </lineage>
</organism>
<dbReference type="Proteomes" id="UP001282284">
    <property type="component" value="Unassembled WGS sequence"/>
</dbReference>
<evidence type="ECO:0000256" key="1">
    <source>
        <dbReference type="SAM" id="Phobius"/>
    </source>
</evidence>
<accession>A0ABU4G7H9</accession>
<comment type="caution">
    <text evidence="3">The sequence shown here is derived from an EMBL/GenBank/DDBJ whole genome shotgun (WGS) entry which is preliminary data.</text>
</comment>
<keyword evidence="1" id="KW-0812">Transmembrane</keyword>